<dbReference type="SFLD" id="SFLDG01129">
    <property type="entry name" value="C1.5:_HAD__Beta-PGM__Phosphata"/>
    <property type="match status" value="1"/>
</dbReference>
<protein>
    <submittedName>
        <fullName evidence="1">Putative hydrolase</fullName>
    </submittedName>
</protein>
<dbReference type="GO" id="GO:0005829">
    <property type="term" value="C:cytosol"/>
    <property type="evidence" value="ECO:0007669"/>
    <property type="project" value="TreeGrafter"/>
</dbReference>
<dbReference type="HOGENOM" id="CLU_106706_0_0_6"/>
<dbReference type="PANTHER" id="PTHR43434:SF3">
    <property type="entry name" value="GMP_IMP NUCLEOTIDASE YRFG"/>
    <property type="match status" value="1"/>
</dbReference>
<dbReference type="SUPFAM" id="SSF56784">
    <property type="entry name" value="HAD-like"/>
    <property type="match status" value="1"/>
</dbReference>
<dbReference type="EMBL" id="CP000644">
    <property type="protein sequence ID" value="ABO91749.1"/>
    <property type="molecule type" value="Genomic_DNA"/>
</dbReference>
<proteinExistence type="predicted"/>
<dbReference type="InterPro" id="IPR023214">
    <property type="entry name" value="HAD_sf"/>
</dbReference>
<dbReference type="InterPro" id="IPR050155">
    <property type="entry name" value="HAD-like_hydrolase_sf"/>
</dbReference>
<dbReference type="NCBIfam" id="TIGR01509">
    <property type="entry name" value="HAD-SF-IA-v3"/>
    <property type="match status" value="1"/>
</dbReference>
<dbReference type="eggNOG" id="COG0637">
    <property type="taxonomic scope" value="Bacteria"/>
</dbReference>
<dbReference type="KEGG" id="asa:ASA_3788"/>
<dbReference type="AlphaFoldDB" id="A4SS77"/>
<dbReference type="InterPro" id="IPR006439">
    <property type="entry name" value="HAD-SF_hydro_IA"/>
</dbReference>
<dbReference type="Proteomes" id="UP000000225">
    <property type="component" value="Chromosome"/>
</dbReference>
<accession>A4SS77</accession>
<organism evidence="1 2">
    <name type="scientific">Aeromonas salmonicida (strain A449)</name>
    <dbReference type="NCBI Taxonomy" id="382245"/>
    <lineage>
        <taxon>Bacteria</taxon>
        <taxon>Pseudomonadati</taxon>
        <taxon>Pseudomonadota</taxon>
        <taxon>Gammaproteobacteria</taxon>
        <taxon>Aeromonadales</taxon>
        <taxon>Aeromonadaceae</taxon>
        <taxon>Aeromonas</taxon>
    </lineage>
</organism>
<dbReference type="GO" id="GO:0006281">
    <property type="term" value="P:DNA repair"/>
    <property type="evidence" value="ECO:0007669"/>
    <property type="project" value="TreeGrafter"/>
</dbReference>
<sequence>MTPRGPMPTQLPWHQIDTVLLDMDGTLIDLHFDNHLWQQLVPTRYAERLDLPLDQARAQIDAHYHAVSGTLDWYCVDYWSQTLGLDIRALKQEILEKIQWRPNVIPFLAELRAAGKQLVLFTNAHPASLSVKDARLGLAGHLDLMVSTHELGWSKESQHCWQALAERLAFDPARTLFVDDSERILRAAADYGIGYQLAIQNPDSCQPEQHITAFPAIRDYAELLPLTT</sequence>
<gene>
    <name evidence="1" type="ordered locus">ASA_3788</name>
</gene>
<dbReference type="PANTHER" id="PTHR43434">
    <property type="entry name" value="PHOSPHOGLYCOLATE PHOSPHATASE"/>
    <property type="match status" value="1"/>
</dbReference>
<dbReference type="CDD" id="cd01427">
    <property type="entry name" value="HAD_like"/>
    <property type="match status" value="1"/>
</dbReference>
<dbReference type="Gene3D" id="3.40.50.1000">
    <property type="entry name" value="HAD superfamily/HAD-like"/>
    <property type="match status" value="1"/>
</dbReference>
<dbReference type="SFLD" id="SFLDS00003">
    <property type="entry name" value="Haloacid_Dehalogenase"/>
    <property type="match status" value="1"/>
</dbReference>
<name>A4SS77_AERS4</name>
<dbReference type="STRING" id="29491.GCA_000820065_04218"/>
<dbReference type="NCBIfam" id="NF011564">
    <property type="entry name" value="PRK14988.1"/>
    <property type="match status" value="1"/>
</dbReference>
<evidence type="ECO:0000313" key="2">
    <source>
        <dbReference type="Proteomes" id="UP000000225"/>
    </source>
</evidence>
<dbReference type="Pfam" id="PF00702">
    <property type="entry name" value="Hydrolase"/>
    <property type="match status" value="1"/>
</dbReference>
<keyword evidence="1" id="KW-0378">Hydrolase</keyword>
<dbReference type="InterPro" id="IPR036412">
    <property type="entry name" value="HAD-like_sf"/>
</dbReference>
<evidence type="ECO:0000313" key="1">
    <source>
        <dbReference type="EMBL" id="ABO91749.1"/>
    </source>
</evidence>
<dbReference type="GO" id="GO:0008967">
    <property type="term" value="F:phosphoglycolate phosphatase activity"/>
    <property type="evidence" value="ECO:0007669"/>
    <property type="project" value="TreeGrafter"/>
</dbReference>
<reference evidence="2" key="1">
    <citation type="journal article" date="2008" name="BMC Genomics">
        <title>The genome of Aeromonas salmonicida subsp. salmonicida A449: insights into the evolution of a fish pathogen.</title>
        <authorList>
            <person name="Reith M.E."/>
            <person name="Singh R.K."/>
            <person name="Curtis B."/>
            <person name="Boyd J.M."/>
            <person name="Bouevitch A."/>
            <person name="Kimball J."/>
            <person name="Munholland J."/>
            <person name="Murphy C."/>
            <person name="Sarty D."/>
            <person name="Williams J."/>
            <person name="Nash J.H."/>
            <person name="Johnson S.C."/>
            <person name="Brown L.L."/>
        </authorList>
    </citation>
    <scope>NUCLEOTIDE SEQUENCE [LARGE SCALE GENOMIC DNA]</scope>
    <source>
        <strain evidence="2">A449</strain>
    </source>
</reference>